<dbReference type="InterPro" id="IPR000529">
    <property type="entry name" value="Ribosomal_bS6"/>
</dbReference>
<dbReference type="Pfam" id="PF01250">
    <property type="entry name" value="Ribosomal_S6"/>
    <property type="match status" value="1"/>
</dbReference>
<dbReference type="AlphaFoldDB" id="D9PJ94"/>
<evidence type="ECO:0000256" key="1">
    <source>
        <dbReference type="ARBA" id="ARBA00009512"/>
    </source>
</evidence>
<dbReference type="CDD" id="cd00473">
    <property type="entry name" value="bS6"/>
    <property type="match status" value="1"/>
</dbReference>
<dbReference type="GO" id="GO:0019843">
    <property type="term" value="F:rRNA binding"/>
    <property type="evidence" value="ECO:0007669"/>
    <property type="project" value="InterPro"/>
</dbReference>
<proteinExistence type="inferred from homology"/>
<protein>
    <submittedName>
        <fullName evidence="2">Ribosomal protein S6</fullName>
    </submittedName>
</protein>
<gene>
    <name evidence="2" type="ORF">LDC_1603</name>
</gene>
<dbReference type="Gene3D" id="3.30.70.60">
    <property type="match status" value="1"/>
</dbReference>
<dbReference type="InterPro" id="IPR014717">
    <property type="entry name" value="Transl_elong_EF1B/ribsomal_bS6"/>
</dbReference>
<organism evidence="2">
    <name type="scientific">sediment metagenome</name>
    <dbReference type="NCBI Taxonomy" id="749907"/>
    <lineage>
        <taxon>unclassified sequences</taxon>
        <taxon>metagenomes</taxon>
        <taxon>ecological metagenomes</taxon>
    </lineage>
</organism>
<dbReference type="InterPro" id="IPR035980">
    <property type="entry name" value="Ribosomal_bS6_sf"/>
</dbReference>
<reference evidence="2" key="2">
    <citation type="journal article" date="2011" name="Microb. Ecol.">
        <title>Taxonomic and Functional Metagenomic Profiling of the Microbial Community in the Anoxic Sediment of a Sub-saline Shallow Lake (Laguna de Carrizo, Central Spain).</title>
        <authorList>
            <person name="Ferrer M."/>
            <person name="Guazzaroni M.E."/>
            <person name="Richter M."/>
            <person name="Garcia-Salamanca A."/>
            <person name="Yarza P."/>
            <person name="Suarez-Suarez A."/>
            <person name="Solano J."/>
            <person name="Alcaide M."/>
            <person name="van Dillewijn P."/>
            <person name="Molina-Henares M.A."/>
            <person name="Lopez-Cortes N."/>
            <person name="Al-Ramahi Y."/>
            <person name="Guerrero C."/>
            <person name="Acosta A."/>
            <person name="de Eugenio L.I."/>
            <person name="Martinez V."/>
            <person name="Marques S."/>
            <person name="Rojo F."/>
            <person name="Santero E."/>
            <person name="Genilloud O."/>
            <person name="Perez-Perez J."/>
            <person name="Rossello-Mora R."/>
            <person name="Ramos J.L."/>
        </authorList>
    </citation>
    <scope>NUCLEOTIDE SEQUENCE</scope>
</reference>
<evidence type="ECO:0000313" key="2">
    <source>
        <dbReference type="EMBL" id="EFK96371.1"/>
    </source>
</evidence>
<dbReference type="GO" id="GO:0006412">
    <property type="term" value="P:translation"/>
    <property type="evidence" value="ECO:0007669"/>
    <property type="project" value="InterPro"/>
</dbReference>
<keyword evidence="2" id="KW-0689">Ribosomal protein</keyword>
<dbReference type="InterPro" id="IPR020814">
    <property type="entry name" value="Ribosomal_S6_plastid/chlpt"/>
</dbReference>
<dbReference type="GO" id="GO:0005840">
    <property type="term" value="C:ribosome"/>
    <property type="evidence" value="ECO:0007669"/>
    <property type="project" value="UniProtKB-KW"/>
</dbReference>
<dbReference type="NCBIfam" id="TIGR00166">
    <property type="entry name" value="S6"/>
    <property type="match status" value="1"/>
</dbReference>
<name>D9PJ94_9ZZZZ</name>
<dbReference type="SUPFAM" id="SSF54995">
    <property type="entry name" value="Ribosomal protein S6"/>
    <property type="match status" value="1"/>
</dbReference>
<keyword evidence="2" id="KW-0687">Ribonucleoprotein</keyword>
<accession>D9PJ94</accession>
<reference evidence="2" key="1">
    <citation type="submission" date="2010-07" db="EMBL/GenBank/DDBJ databases">
        <authorList>
            <consortium name="CONSOLIDER consortium CSD2007-00005"/>
            <person name="Guazzaroni M.-E."/>
            <person name="Richter M."/>
            <person name="Garcia-Salamanca A."/>
            <person name="Yarza P."/>
            <person name="Ferrer M."/>
        </authorList>
    </citation>
    <scope>NUCLEOTIDE SEQUENCE</scope>
</reference>
<sequence>MANYEMMIIINPSLSEEERNTSIENLKAVLAKNSVTTLKEDVWGEKKMAYKIGKHSKGFYILLDLSFD</sequence>
<comment type="caution">
    <text evidence="2">The sequence shown here is derived from an EMBL/GenBank/DDBJ whole genome shotgun (WGS) entry which is preliminary data.</text>
</comment>
<dbReference type="EMBL" id="ADZX01000504">
    <property type="protein sequence ID" value="EFK96371.1"/>
    <property type="molecule type" value="Genomic_DNA"/>
</dbReference>
<comment type="similarity">
    <text evidence="1">Belongs to the bacterial ribosomal protein bS6 family.</text>
</comment>
<dbReference type="GO" id="GO:0003735">
    <property type="term" value="F:structural constituent of ribosome"/>
    <property type="evidence" value="ECO:0007669"/>
    <property type="project" value="InterPro"/>
</dbReference>